<evidence type="ECO:0000313" key="7">
    <source>
        <dbReference type="EMBL" id="KAJ4975603.1"/>
    </source>
</evidence>
<evidence type="ECO:0000256" key="5">
    <source>
        <dbReference type="SAM" id="MobiDB-lite"/>
    </source>
</evidence>
<feature type="region of interest" description="Disordered" evidence="5">
    <location>
        <begin position="170"/>
        <end position="196"/>
    </location>
</feature>
<evidence type="ECO:0000256" key="3">
    <source>
        <dbReference type="ARBA" id="ARBA00023163"/>
    </source>
</evidence>
<proteinExistence type="predicted"/>
<evidence type="ECO:0000256" key="4">
    <source>
        <dbReference type="ARBA" id="ARBA00023242"/>
    </source>
</evidence>
<evidence type="ECO:0000256" key="2">
    <source>
        <dbReference type="ARBA" id="ARBA00023125"/>
    </source>
</evidence>
<keyword evidence="2" id="KW-0238">DNA-binding</keyword>
<evidence type="ECO:0000256" key="1">
    <source>
        <dbReference type="ARBA" id="ARBA00023015"/>
    </source>
</evidence>
<comment type="caution">
    <text evidence="7">The sequence shown here is derived from an EMBL/GenBank/DDBJ whole genome shotgun (WGS) entry which is preliminary data.</text>
</comment>
<dbReference type="PANTHER" id="PTHR31719:SF179">
    <property type="entry name" value="OS08G0148400 PROTEIN"/>
    <property type="match status" value="1"/>
</dbReference>
<dbReference type="OrthoDB" id="969582at2759"/>
<feature type="domain" description="NAC" evidence="6">
    <location>
        <begin position="36"/>
        <end position="81"/>
    </location>
</feature>
<dbReference type="SUPFAM" id="SSF101941">
    <property type="entry name" value="NAC domain"/>
    <property type="match status" value="2"/>
</dbReference>
<dbReference type="PANTHER" id="PTHR31719">
    <property type="entry name" value="NAC TRANSCRIPTION FACTOR 56"/>
    <property type="match status" value="1"/>
</dbReference>
<gene>
    <name evidence="7" type="ORF">NE237_000709</name>
</gene>
<keyword evidence="3" id="KW-0804">Transcription</keyword>
<evidence type="ECO:0000313" key="8">
    <source>
        <dbReference type="Proteomes" id="UP001141806"/>
    </source>
</evidence>
<dbReference type="Gene3D" id="2.170.150.80">
    <property type="entry name" value="NAC domain"/>
    <property type="match status" value="2"/>
</dbReference>
<organism evidence="7 8">
    <name type="scientific">Protea cynaroides</name>
    <dbReference type="NCBI Taxonomy" id="273540"/>
    <lineage>
        <taxon>Eukaryota</taxon>
        <taxon>Viridiplantae</taxon>
        <taxon>Streptophyta</taxon>
        <taxon>Embryophyta</taxon>
        <taxon>Tracheophyta</taxon>
        <taxon>Spermatophyta</taxon>
        <taxon>Magnoliopsida</taxon>
        <taxon>Proteales</taxon>
        <taxon>Proteaceae</taxon>
        <taxon>Protea</taxon>
    </lineage>
</organism>
<dbReference type="Proteomes" id="UP001141806">
    <property type="component" value="Unassembled WGS sequence"/>
</dbReference>
<feature type="compositionally biased region" description="Polar residues" evidence="5">
    <location>
        <begin position="179"/>
        <end position="190"/>
    </location>
</feature>
<dbReference type="AlphaFoldDB" id="A0A9Q0KRP3"/>
<dbReference type="InterPro" id="IPR036093">
    <property type="entry name" value="NAC_dom_sf"/>
</dbReference>
<evidence type="ECO:0000259" key="6">
    <source>
        <dbReference type="Pfam" id="PF02365"/>
    </source>
</evidence>
<keyword evidence="1" id="KW-0805">Transcription regulation</keyword>
<keyword evidence="8" id="KW-1185">Reference proteome</keyword>
<protein>
    <recommendedName>
        <fullName evidence="6">NAC domain-containing protein</fullName>
    </recommendedName>
</protein>
<sequence length="248" mass="28092">MNIDKMNSEFQPSPVVQINGGALADDDNSSYFNSLPPGFKFCPRDDELINNYLKKKILNQELPKNQFAEVDLYKHNPEYLTVPLMNIDKMNCEFQPESPVVHINGGALAADNNDNSCYFKSFSPGFRFCPRDYELINNYLKKKILNQKLPRNQIAEVDLYEHNPEYLTEGPCKTEDTSVENTNGSNGFNKNTEHANAPNNFNLSDIKFDNEDEWGDHNLGLDNSSLEDKSNYSLAVISAESSSFDATH</sequence>
<keyword evidence="4" id="KW-0539">Nucleus</keyword>
<name>A0A9Q0KRP3_9MAGN</name>
<feature type="domain" description="NAC" evidence="6">
    <location>
        <begin position="124"/>
        <end position="170"/>
    </location>
</feature>
<dbReference type="GO" id="GO:0006355">
    <property type="term" value="P:regulation of DNA-templated transcription"/>
    <property type="evidence" value="ECO:0007669"/>
    <property type="project" value="InterPro"/>
</dbReference>
<accession>A0A9Q0KRP3</accession>
<dbReference type="EMBL" id="JAMYWD010000003">
    <property type="protein sequence ID" value="KAJ4975603.1"/>
    <property type="molecule type" value="Genomic_DNA"/>
</dbReference>
<dbReference type="GO" id="GO:0003677">
    <property type="term" value="F:DNA binding"/>
    <property type="evidence" value="ECO:0007669"/>
    <property type="project" value="UniProtKB-KW"/>
</dbReference>
<reference evidence="7" key="1">
    <citation type="journal article" date="2023" name="Plant J.">
        <title>The genome of the king protea, Protea cynaroides.</title>
        <authorList>
            <person name="Chang J."/>
            <person name="Duong T.A."/>
            <person name="Schoeman C."/>
            <person name="Ma X."/>
            <person name="Roodt D."/>
            <person name="Barker N."/>
            <person name="Li Z."/>
            <person name="Van de Peer Y."/>
            <person name="Mizrachi E."/>
        </authorList>
    </citation>
    <scope>NUCLEOTIDE SEQUENCE</scope>
    <source>
        <tissue evidence="7">Young leaves</tissue>
    </source>
</reference>
<dbReference type="Pfam" id="PF02365">
    <property type="entry name" value="NAM"/>
    <property type="match status" value="2"/>
</dbReference>
<dbReference type="InterPro" id="IPR003441">
    <property type="entry name" value="NAC-dom"/>
</dbReference>